<dbReference type="PROSITE" id="PS51742">
    <property type="entry name" value="PPC"/>
    <property type="match status" value="1"/>
</dbReference>
<proteinExistence type="predicted"/>
<evidence type="ECO:0000256" key="3">
    <source>
        <dbReference type="ARBA" id="ARBA00023163"/>
    </source>
</evidence>
<evidence type="ECO:0000313" key="6">
    <source>
        <dbReference type="EMBL" id="RVW81164.1"/>
    </source>
</evidence>
<keyword evidence="1" id="KW-0805">Transcription regulation</keyword>
<evidence type="ECO:0000256" key="2">
    <source>
        <dbReference type="ARBA" id="ARBA00023125"/>
    </source>
</evidence>
<organism evidence="6 7">
    <name type="scientific">Vitis vinifera</name>
    <name type="common">Grape</name>
    <dbReference type="NCBI Taxonomy" id="29760"/>
    <lineage>
        <taxon>Eukaryota</taxon>
        <taxon>Viridiplantae</taxon>
        <taxon>Streptophyta</taxon>
        <taxon>Embryophyta</taxon>
        <taxon>Tracheophyta</taxon>
        <taxon>Spermatophyta</taxon>
        <taxon>Magnoliopsida</taxon>
        <taxon>eudicotyledons</taxon>
        <taxon>Gunneridae</taxon>
        <taxon>Pentapetalae</taxon>
        <taxon>rosids</taxon>
        <taxon>Vitales</taxon>
        <taxon>Vitaceae</taxon>
        <taxon>Viteae</taxon>
        <taxon>Vitis</taxon>
    </lineage>
</organism>
<protein>
    <submittedName>
        <fullName evidence="6">AT-hook motif nuclear-localized protein 18</fullName>
    </submittedName>
</protein>
<keyword evidence="2" id="KW-0238">DNA-binding</keyword>
<dbReference type="Pfam" id="PF03479">
    <property type="entry name" value="PCC"/>
    <property type="match status" value="1"/>
</dbReference>
<dbReference type="GO" id="GO:0003680">
    <property type="term" value="F:minor groove of adenine-thymine-rich DNA binding"/>
    <property type="evidence" value="ECO:0007669"/>
    <property type="project" value="InterPro"/>
</dbReference>
<accession>A0A438H9E7</accession>
<keyword evidence="4" id="KW-0539">Nucleus</keyword>
<evidence type="ECO:0000259" key="5">
    <source>
        <dbReference type="PROSITE" id="PS51742"/>
    </source>
</evidence>
<dbReference type="PANTHER" id="PTHR31100:SF62">
    <property type="entry name" value="AT-HOOK MOTIF NUCLEAR-LOCALIZED PROTEIN 23"/>
    <property type="match status" value="1"/>
</dbReference>
<comment type="caution">
    <text evidence="6">The sequence shown here is derived from an EMBL/GenBank/DDBJ whole genome shotgun (WGS) entry which is preliminary data.</text>
</comment>
<evidence type="ECO:0000313" key="7">
    <source>
        <dbReference type="Proteomes" id="UP000288805"/>
    </source>
</evidence>
<sequence length="205" mass="22314">METNVSIKQPGPVGAFMTRHERFEILSLFGSFLPPLVPPGATGLTIFLVGGHGQVVGGSVVVELTAARLVIVPQSSGGKGGGGGGGVNNPFPDLWTRLLFFNLLLNMPNRAFAHASSGHCDGVITFDWFTSSEWVLISPNHNLDDAHPTKPLFFHIPMAWFNHILELSRLFLQRPRSRLLRRLLFRNGMGDTPSTTLAETTLGSE</sequence>
<evidence type="ECO:0000256" key="1">
    <source>
        <dbReference type="ARBA" id="ARBA00023015"/>
    </source>
</evidence>
<dbReference type="Gene3D" id="3.30.1330.80">
    <property type="entry name" value="Hypothetical protein, similar to alpha- acetolactate decarboxylase, domain 2"/>
    <property type="match status" value="1"/>
</dbReference>
<keyword evidence="3" id="KW-0804">Transcription</keyword>
<feature type="domain" description="PPC" evidence="5">
    <location>
        <begin position="1"/>
        <end position="97"/>
    </location>
</feature>
<dbReference type="InterPro" id="IPR005175">
    <property type="entry name" value="PPC_dom"/>
</dbReference>
<gene>
    <name evidence="6" type="primary">AHL18</name>
    <name evidence="6" type="ORF">CK203_044672</name>
</gene>
<dbReference type="Proteomes" id="UP000288805">
    <property type="component" value="Unassembled WGS sequence"/>
</dbReference>
<dbReference type="EMBL" id="QGNW01000256">
    <property type="protein sequence ID" value="RVW81164.1"/>
    <property type="molecule type" value="Genomic_DNA"/>
</dbReference>
<name>A0A438H9E7_VITVI</name>
<dbReference type="InterPro" id="IPR014476">
    <property type="entry name" value="AHL15-29"/>
</dbReference>
<dbReference type="AlphaFoldDB" id="A0A438H9E7"/>
<dbReference type="SUPFAM" id="SSF117856">
    <property type="entry name" value="AF0104/ALDC/Ptd012-like"/>
    <property type="match status" value="1"/>
</dbReference>
<dbReference type="PANTHER" id="PTHR31100">
    <property type="entry name" value="AT-HOOK MOTIF NUCLEAR-LOCALIZED PROTEIN 15"/>
    <property type="match status" value="1"/>
</dbReference>
<reference evidence="6 7" key="1">
    <citation type="journal article" date="2018" name="PLoS Genet.">
        <title>Population sequencing reveals clonal diversity and ancestral inbreeding in the grapevine cultivar Chardonnay.</title>
        <authorList>
            <person name="Roach M.J."/>
            <person name="Johnson D.L."/>
            <person name="Bohlmann J."/>
            <person name="van Vuuren H.J."/>
            <person name="Jones S.J."/>
            <person name="Pretorius I.S."/>
            <person name="Schmidt S.A."/>
            <person name="Borneman A.R."/>
        </authorList>
    </citation>
    <scope>NUCLEOTIDE SEQUENCE [LARGE SCALE GENOMIC DNA]</scope>
    <source>
        <strain evidence="7">cv. Chardonnay</strain>
        <tissue evidence="6">Leaf</tissue>
    </source>
</reference>
<evidence type="ECO:0000256" key="4">
    <source>
        <dbReference type="ARBA" id="ARBA00023242"/>
    </source>
</evidence>